<evidence type="ECO:0000313" key="2">
    <source>
        <dbReference type="EMBL" id="GBL79536.1"/>
    </source>
</evidence>
<dbReference type="Proteomes" id="UP000499080">
    <property type="component" value="Unassembled WGS sequence"/>
</dbReference>
<name>A0A4Y2AJX2_ARAVE</name>
<sequence length="88" mass="10151">MLLLYLVVRFSLRHRRLAGSRSNSTDDRRVIGPNSVKSASKVKELSVEDPSSRMKVHTTRTQMSSSSSVYGLKLRETQNNPWSFRLRR</sequence>
<dbReference type="EMBL" id="BGPR01000019">
    <property type="protein sequence ID" value="GBL79536.1"/>
    <property type="molecule type" value="Genomic_DNA"/>
</dbReference>
<feature type="compositionally biased region" description="Basic and acidic residues" evidence="1">
    <location>
        <begin position="41"/>
        <end position="52"/>
    </location>
</feature>
<accession>A0A4Y2AJX2</accession>
<keyword evidence="3" id="KW-1185">Reference proteome</keyword>
<gene>
    <name evidence="2" type="ORF">AVEN_18122_1</name>
</gene>
<organism evidence="2 3">
    <name type="scientific">Araneus ventricosus</name>
    <name type="common">Orbweaver spider</name>
    <name type="synonym">Epeira ventricosa</name>
    <dbReference type="NCBI Taxonomy" id="182803"/>
    <lineage>
        <taxon>Eukaryota</taxon>
        <taxon>Metazoa</taxon>
        <taxon>Ecdysozoa</taxon>
        <taxon>Arthropoda</taxon>
        <taxon>Chelicerata</taxon>
        <taxon>Arachnida</taxon>
        <taxon>Araneae</taxon>
        <taxon>Araneomorphae</taxon>
        <taxon>Entelegynae</taxon>
        <taxon>Araneoidea</taxon>
        <taxon>Araneidae</taxon>
        <taxon>Araneus</taxon>
    </lineage>
</organism>
<reference evidence="2 3" key="1">
    <citation type="journal article" date="2019" name="Sci. Rep.">
        <title>Orb-weaving spider Araneus ventricosus genome elucidates the spidroin gene catalogue.</title>
        <authorList>
            <person name="Kono N."/>
            <person name="Nakamura H."/>
            <person name="Ohtoshi R."/>
            <person name="Moran D.A.P."/>
            <person name="Shinohara A."/>
            <person name="Yoshida Y."/>
            <person name="Fujiwara M."/>
            <person name="Mori M."/>
            <person name="Tomita M."/>
            <person name="Arakawa K."/>
        </authorList>
    </citation>
    <scope>NUCLEOTIDE SEQUENCE [LARGE SCALE GENOMIC DNA]</scope>
</reference>
<feature type="region of interest" description="Disordered" evidence="1">
    <location>
        <begin position="37"/>
        <end position="70"/>
    </location>
</feature>
<evidence type="ECO:0000313" key="3">
    <source>
        <dbReference type="Proteomes" id="UP000499080"/>
    </source>
</evidence>
<dbReference type="AlphaFoldDB" id="A0A4Y2AJX2"/>
<comment type="caution">
    <text evidence="2">The sequence shown here is derived from an EMBL/GenBank/DDBJ whole genome shotgun (WGS) entry which is preliminary data.</text>
</comment>
<feature type="compositionally biased region" description="Polar residues" evidence="1">
    <location>
        <begin position="59"/>
        <end position="69"/>
    </location>
</feature>
<evidence type="ECO:0000256" key="1">
    <source>
        <dbReference type="SAM" id="MobiDB-lite"/>
    </source>
</evidence>
<proteinExistence type="predicted"/>
<protein>
    <submittedName>
        <fullName evidence="2">Uncharacterized protein</fullName>
    </submittedName>
</protein>